<accession>Q99QQ4</accession>
<reference evidence="5" key="1">
    <citation type="journal article" date="1998" name="J. Bacteriol.">
        <title>Cloning and physical mapping of the EcoRI fragments of the giant linear plasmid SCP1.</title>
        <authorList>
            <person name="Redenbach M."/>
            <person name="Ikeda K."/>
            <person name="Yamasaki M."/>
            <person name="Kinashi H."/>
        </authorList>
    </citation>
    <scope>NUCLEOTIDE SEQUENCE</scope>
    <source>
        <strain evidence="5">A3</strain>
        <plasmid evidence="6">SCP1</plasmid>
    </source>
</reference>
<dbReference type="InterPro" id="IPR011010">
    <property type="entry name" value="DNA_brk_join_enz"/>
</dbReference>
<dbReference type="GO" id="GO:0009009">
    <property type="term" value="F:site-specific recombinase activity"/>
    <property type="evidence" value="ECO:0000318"/>
    <property type="project" value="GO_Central"/>
</dbReference>
<keyword evidence="6" id="KW-1185">Reference proteome</keyword>
<dbReference type="OrthoDB" id="3522542at2"/>
<feature type="region of interest" description="Disordered" evidence="2">
    <location>
        <begin position="759"/>
        <end position="783"/>
    </location>
</feature>
<organism evidence="5 6">
    <name type="scientific">Streptomyces coelicolor (strain ATCC BAA-471 / A3(2) / M145)</name>
    <dbReference type="NCBI Taxonomy" id="100226"/>
    <lineage>
        <taxon>Bacteria</taxon>
        <taxon>Bacillati</taxon>
        <taxon>Actinomycetota</taxon>
        <taxon>Actinomycetes</taxon>
        <taxon>Kitasatosporales</taxon>
        <taxon>Streptomycetaceae</taxon>
        <taxon>Streptomyces</taxon>
        <taxon>Streptomyces albidoflavus group</taxon>
    </lineage>
</organism>
<dbReference type="PROSITE" id="PS51898">
    <property type="entry name" value="TYR_RECOMBINASE"/>
    <property type="match status" value="1"/>
</dbReference>
<dbReference type="CDD" id="cd00397">
    <property type="entry name" value="DNA_BRE_C"/>
    <property type="match status" value="1"/>
</dbReference>
<dbReference type="InterPro" id="IPR050090">
    <property type="entry name" value="Tyrosine_recombinase_XerCD"/>
</dbReference>
<evidence type="ECO:0000313" key="4">
    <source>
        <dbReference type="EMBL" id="CAC36540.1"/>
    </source>
</evidence>
<sequence>MTAEPATAAVPPRPFGDLSSSSSRSIAKLVVDTWDGGTSTRQQRGQAAGLLLDYLAGYPGLTWQERWDASPVGQGLADVNDLECRRSPSVKLTTGLRALICLRVIQPSLVAFRRHHMTGFAAHFISAQSDPLLDEFAKQVEVHQHTYAHRTETLFDLCVLLAVQGVALSDVTAPALLHFAQENRRAWSVVDPGNKAGNRLRGQGVWHVLHAVGHLPPTVPATMRAALMRGQKSVEELVGLYPIRNQAVRGLLIDYFTRRRADTDYATLKNLVLHLAHHFWEKIERLNPDQADLRISPEIYAAWRQMIAVKDNGAPRAGADSLVISVRSFYYDLHTWAAQEPERWATWVAPCPVPPSDLHGLGARRRRINERSADRTRQRQPLLPVLVEHVESRYDHFRQLLQLAEEAVEGESFTFAGTSYTRVLSEADRKLSRHTAPIPPRLRNNDSGEMVHIATEEETTFWDWAAVETLRHSGVRVEELCELTHLSIRQYQRPGGEVIALLVIAPSKTDRERVIPMSAELFHVIASIIRRHARTGRPIPLVTRYDPHDKVWSPPMPFLFQRQNGTVPAVFNPGTIQKMIERRCLALAEMHPGFKGLKFTPHDFRRIFITELVNSGLPIHIGAALLGHLNVQTTRGYVAVFDEDVIRHYQEHLEHRRQIRPTDEYRDTSSDEWTEFEEHFDRRKVELGSCGRPYGTPCQHEHACIRCPMLHVNPKMLARLSELEADLLQRRTQAEGEGWIGEIEGIDLTLTFLRAKRDDTQRRAQRPAVHLGIPARRRPQESE</sequence>
<keyword evidence="1" id="KW-0233">DNA recombination</keyword>
<evidence type="ECO:0000259" key="3">
    <source>
        <dbReference type="PROSITE" id="PS51898"/>
    </source>
</evidence>
<reference evidence="5" key="6">
    <citation type="submission" date="2015-02" db="EMBL/GenBank/DDBJ databases">
        <title>.</title>
        <authorList>
            <person name="Brown S.P."/>
            <person name="Murphy L.D."/>
            <person name="Harris D."/>
        </authorList>
    </citation>
    <scope>NUCLEOTIDE SEQUENCE</scope>
    <source>
        <strain evidence="5">A3</strain>
        <plasmid evidence="6">SCP1</plasmid>
    </source>
</reference>
<dbReference type="KEGG" id="sco:SCP1.18c"/>
<dbReference type="HOGENOM" id="CLU_019009_0_0_11"/>
<dbReference type="GO" id="GO:0003677">
    <property type="term" value="F:DNA binding"/>
    <property type="evidence" value="ECO:0007669"/>
    <property type="project" value="InterPro"/>
</dbReference>
<evidence type="ECO:0000256" key="2">
    <source>
        <dbReference type="SAM" id="MobiDB-lite"/>
    </source>
</evidence>
<dbReference type="Proteomes" id="UP000001973">
    <property type="component" value="Plasmid SCP1"/>
</dbReference>
<dbReference type="PANTHER" id="PTHR30349">
    <property type="entry name" value="PHAGE INTEGRASE-RELATED"/>
    <property type="match status" value="1"/>
</dbReference>
<dbReference type="AlphaFoldDB" id="Q99QQ4"/>
<geneLocation type="plasmid" evidence="6">
    <name>SCP1</name>
</geneLocation>
<dbReference type="Pfam" id="PF00589">
    <property type="entry name" value="Phage_integrase"/>
    <property type="match status" value="1"/>
</dbReference>
<dbReference type="GO" id="GO:0007059">
    <property type="term" value="P:chromosome segregation"/>
    <property type="evidence" value="ECO:0000318"/>
    <property type="project" value="GO_Central"/>
</dbReference>
<reference evidence="5" key="4">
    <citation type="journal article" date="2008" name="Proc. Natl. Acad. Sci. U.S.A.">
        <title>2-Alkyl-4-hydroxymethylfuran-3-carboxylic acids, antibiotic production inducers discovered by Streptomyces coelicolor genome mining.</title>
        <authorList>
            <person name="Corre C."/>
            <person name="Song L."/>
            <person name="O'Rourke S."/>
            <person name="Chater K.F."/>
            <person name="Challis G.L."/>
        </authorList>
    </citation>
    <scope>NUCLEOTIDE SEQUENCE</scope>
    <source>
        <strain evidence="5">A3</strain>
        <plasmid evidence="6">SCP1</plasmid>
    </source>
</reference>
<dbReference type="InterPro" id="IPR002104">
    <property type="entry name" value="Integrase_catalytic"/>
</dbReference>
<proteinExistence type="predicted"/>
<reference evidence="5" key="2">
    <citation type="submission" date="2001-02" db="EMBL/GenBank/DDBJ databases">
        <authorList>
            <person name="Bentley S.D."/>
            <person name="Parkhill J."/>
            <person name="Barrell B.G."/>
            <person name="Rajandream M.A."/>
        </authorList>
    </citation>
    <scope>NUCLEOTIDE SEQUENCE</scope>
    <source>
        <strain evidence="5">A3</strain>
        <plasmid evidence="6">SCP1</plasmid>
    </source>
</reference>
<dbReference type="EMBL" id="AL589148">
    <property type="protein sequence ID" value="CAC36540.1"/>
    <property type="molecule type" value="Genomic_DNA"/>
</dbReference>
<feature type="domain" description="Tyr recombinase" evidence="3">
    <location>
        <begin position="437"/>
        <end position="650"/>
    </location>
</feature>
<dbReference type="STRING" id="100226.gene:17765524"/>
<dbReference type="Gene3D" id="1.10.443.10">
    <property type="entry name" value="Intergrase catalytic core"/>
    <property type="match status" value="1"/>
</dbReference>
<dbReference type="EMBL" id="AL589148">
    <property type="protein sequence ID" value="CAC36861.1"/>
    <property type="molecule type" value="Genomic_DNA"/>
</dbReference>
<dbReference type="InterPro" id="IPR013762">
    <property type="entry name" value="Integrase-like_cat_sf"/>
</dbReference>
<feature type="region of interest" description="Disordered" evidence="2">
    <location>
        <begin position="1"/>
        <end position="21"/>
    </location>
</feature>
<dbReference type="GO" id="GO:0006310">
    <property type="term" value="P:DNA recombination"/>
    <property type="evidence" value="ECO:0000318"/>
    <property type="project" value="GO_Central"/>
</dbReference>
<dbReference type="PANTHER" id="PTHR30349:SF64">
    <property type="entry name" value="PROPHAGE INTEGRASE INTD-RELATED"/>
    <property type="match status" value="1"/>
</dbReference>
<evidence type="ECO:0000313" key="6">
    <source>
        <dbReference type="Proteomes" id="UP000001973"/>
    </source>
</evidence>
<reference evidence="6" key="3">
    <citation type="journal article" date="2002" name="Nature">
        <title>Complete genome sequence of the model actinomycete Streptomyces coelicolor A3(2).</title>
        <authorList>
            <person name="Bentley S.D."/>
            <person name="Chater K.F."/>
            <person name="Cerdeno-Tarraga A.M."/>
            <person name="Challis G.L."/>
            <person name="Thomson N.R."/>
            <person name="James K.D."/>
            <person name="Harris D.E."/>
            <person name="Quail M.A."/>
            <person name="Kieser H."/>
            <person name="Harper D."/>
            <person name="Bateman A."/>
            <person name="Brown S."/>
            <person name="Chandra G."/>
            <person name="Chen C.W."/>
            <person name="Collins M."/>
            <person name="Cronin A."/>
            <person name="Fraser A."/>
            <person name="Goble A."/>
            <person name="Hidalgo J."/>
            <person name="Hornsby T."/>
            <person name="Howarth S."/>
            <person name="Huang C.H."/>
            <person name="Kieser T."/>
            <person name="Larke L."/>
            <person name="Murphy L."/>
            <person name="Oliver K."/>
            <person name="O'Neil S."/>
            <person name="Rabbinowitsch E."/>
            <person name="Rajandream M.A."/>
            <person name="Rutherford K."/>
            <person name="Rutter S."/>
            <person name="Seeger K."/>
            <person name="Saunders D."/>
            <person name="Sharp S."/>
            <person name="Squares R."/>
            <person name="Squares S."/>
            <person name="Taylor K."/>
            <person name="Warren T."/>
            <person name="Wietzorrek A."/>
            <person name="Woodward J."/>
            <person name="Barrell B.G."/>
            <person name="Parkhill J."/>
            <person name="Hopwood D.A."/>
        </authorList>
    </citation>
    <scope>NUCLEOTIDE SEQUENCE [LARGE SCALE GENOMIC DNA]</scope>
    <source>
        <strain evidence="6">ATCC BAA-471 / A3(2) / M145</strain>
        <plasmid evidence="6">SCP1</plasmid>
    </source>
</reference>
<gene>
    <name evidence="4" type="ordered locus">SCP1.18c</name>
    <name evidence="5" type="ordered locus">SCP1.336</name>
</gene>
<reference evidence="5" key="5">
    <citation type="journal article" date="2009" name="Mol. Microbiol.">
        <title>Extracellular signalling, translational control, two repressors and an activator all contribute to the regulation of methylenomycin production in Streptomyces coelicolor.</title>
        <authorList>
            <person name="O'Rourke S."/>
            <person name="Wietzorrek A."/>
            <person name="Fowler K."/>
            <person name="Corre C."/>
            <person name="Challis G.L."/>
            <person name="Chater K.F."/>
        </authorList>
    </citation>
    <scope>NUCLEOTIDE SEQUENCE</scope>
    <source>
        <strain evidence="5">A3</strain>
        <plasmid evidence="6">SCP1</plasmid>
    </source>
</reference>
<evidence type="ECO:0000313" key="5">
    <source>
        <dbReference type="EMBL" id="CAC36861.1"/>
    </source>
</evidence>
<dbReference type="PATRIC" id="fig|100226.15.peg.7963"/>
<evidence type="ECO:0000256" key="1">
    <source>
        <dbReference type="ARBA" id="ARBA00023172"/>
    </source>
</evidence>
<dbReference type="SUPFAM" id="SSF56349">
    <property type="entry name" value="DNA breaking-rejoining enzymes"/>
    <property type="match status" value="1"/>
</dbReference>
<protein>
    <submittedName>
        <fullName evidence="5">DNA integrase/recombinase</fullName>
    </submittedName>
</protein>
<dbReference type="KEGG" id="sco:SCP1.336"/>
<name>Q99QQ4_STRCO</name>